<organism evidence="9 10">
    <name type="scientific">Tigriopus californicus</name>
    <name type="common">Marine copepod</name>
    <dbReference type="NCBI Taxonomy" id="6832"/>
    <lineage>
        <taxon>Eukaryota</taxon>
        <taxon>Metazoa</taxon>
        <taxon>Ecdysozoa</taxon>
        <taxon>Arthropoda</taxon>
        <taxon>Crustacea</taxon>
        <taxon>Multicrustacea</taxon>
        <taxon>Hexanauplia</taxon>
        <taxon>Copepoda</taxon>
        <taxon>Harpacticoida</taxon>
        <taxon>Harpacticidae</taxon>
        <taxon>Tigriopus</taxon>
    </lineage>
</organism>
<feature type="domain" description="Metallo-beta-lactamase" evidence="8">
    <location>
        <begin position="133"/>
        <end position="336"/>
    </location>
</feature>
<dbReference type="InterPro" id="IPR001279">
    <property type="entry name" value="Metallo-B-lactamas"/>
</dbReference>
<proteinExistence type="inferred from homology"/>
<evidence type="ECO:0000256" key="6">
    <source>
        <dbReference type="PIRSR" id="PIRSR038896-51"/>
    </source>
</evidence>
<dbReference type="GO" id="GO:0005737">
    <property type="term" value="C:cytoplasm"/>
    <property type="evidence" value="ECO:0007669"/>
    <property type="project" value="TreeGrafter"/>
</dbReference>
<evidence type="ECO:0000256" key="7">
    <source>
        <dbReference type="SAM" id="SignalP"/>
    </source>
</evidence>
<evidence type="ECO:0000256" key="3">
    <source>
        <dbReference type="ARBA" id="ARBA00022668"/>
    </source>
</evidence>
<dbReference type="EMBL" id="VCGU01000459">
    <property type="protein sequence ID" value="TRY61059.1"/>
    <property type="molecule type" value="Genomic_DNA"/>
</dbReference>
<dbReference type="STRING" id="6832.A0A553N6J1"/>
<comment type="caution">
    <text evidence="9">The sequence shown here is derived from an EMBL/GenBank/DDBJ whole genome shotgun (WGS) entry which is preliminary data.</text>
</comment>
<evidence type="ECO:0000256" key="5">
    <source>
        <dbReference type="PIRSR" id="PIRSR038896-50"/>
    </source>
</evidence>
<dbReference type="PANTHER" id="PTHR15032">
    <property type="entry name" value="N-ACYL-PHOSPHATIDYLETHANOLAMINE-HYDROLYZING PHOSPHOLIPASE D"/>
    <property type="match status" value="1"/>
</dbReference>
<reference evidence="9 10" key="1">
    <citation type="journal article" date="2018" name="Nat. Ecol. Evol.">
        <title>Genomic signatures of mitonuclear coevolution across populations of Tigriopus californicus.</title>
        <authorList>
            <person name="Barreto F.S."/>
            <person name="Watson E.T."/>
            <person name="Lima T.G."/>
            <person name="Willett C.S."/>
            <person name="Edmands S."/>
            <person name="Li W."/>
            <person name="Burton R.S."/>
        </authorList>
    </citation>
    <scope>NUCLEOTIDE SEQUENCE [LARGE SCALE GENOMIC DNA]</scope>
    <source>
        <strain evidence="9 10">San Diego</strain>
    </source>
</reference>
<dbReference type="SUPFAM" id="SSF56281">
    <property type="entry name" value="Metallo-hydrolase/oxidoreductase"/>
    <property type="match status" value="1"/>
</dbReference>
<dbReference type="OMA" id="RMAPMHW"/>
<dbReference type="PANTHER" id="PTHR15032:SF4">
    <property type="entry name" value="N-ACYL-PHOSPHATIDYLETHANOLAMINE-HYDROLYZING PHOSPHOLIPASE D"/>
    <property type="match status" value="1"/>
</dbReference>
<dbReference type="GO" id="GO:0070290">
    <property type="term" value="F:N-acylphosphatidylethanolamine-specific phospholipase D activity"/>
    <property type="evidence" value="ECO:0007669"/>
    <property type="project" value="UniProtKB-EC"/>
</dbReference>
<feature type="binding site" evidence="5">
    <location>
        <position position="313"/>
    </location>
    <ligand>
        <name>an N-acyl-1,2-diacyl-sn-glycero-3-phosphoethanolamine</name>
        <dbReference type="ChEBI" id="CHEBI:62537"/>
    </ligand>
</feature>
<sequence>MARLDRFSLLVPLLGFLVLVVLVKMGSASSQMYPNATEWPVTNDEGLYMAYQDGGKWVNWWARDRPGVFSFFTKVAAITDMSNIPESTEALNEALPVREPYWIREPDRFGRPGIRATWLGHASVLAEVDGVSILADPIFSERASLFQWAGPKRYRPPACTVSELPESLDAVVISHSHYDHLDYNSCMDLQRRYGDRLHWFVPSGIGGFLRDSIGVSAAQVHDMVWWEEETLPGTNVTVAFTPNNHWSRRGLMDENDDLWGSWSVLGPQNKFWFGGDTGYCDGFVQIGRKYGPFDLSAIPIGAYYPRWFMKWVHVDPSEAIMVHKDLMSKKSLGIHWGTFKLTKEYYLEPREAIQELAREDPLVGADAFQTVNIGETLEA</sequence>
<evidence type="ECO:0000256" key="1">
    <source>
        <dbReference type="ARBA" id="ARBA00010127"/>
    </source>
</evidence>
<dbReference type="GO" id="GO:0008270">
    <property type="term" value="F:zinc ion binding"/>
    <property type="evidence" value="ECO:0007669"/>
    <property type="project" value="InterPro"/>
</dbReference>
<dbReference type="GO" id="GO:0031123">
    <property type="term" value="P:RNA 3'-end processing"/>
    <property type="evidence" value="ECO:0007669"/>
    <property type="project" value="UniProtKB-ARBA"/>
</dbReference>
<dbReference type="AlphaFoldDB" id="A0A553N6J1"/>
<dbReference type="Proteomes" id="UP000318571">
    <property type="component" value="Chromosome 8"/>
</dbReference>
<comment type="similarity">
    <text evidence="1">Belongs to the NAPE-PLD family.</text>
</comment>
<feature type="binding site" evidence="6">
    <location>
        <position position="245"/>
    </location>
    <ligand>
        <name>Zn(2+)</name>
        <dbReference type="ChEBI" id="CHEBI:29105"/>
        <label>1</label>
    </ligand>
</feature>
<keyword evidence="3" id="KW-0442">Lipid degradation</keyword>
<dbReference type="PIRSF" id="PIRSF038896">
    <property type="entry name" value="NAPE-PLD"/>
    <property type="match status" value="1"/>
</dbReference>
<dbReference type="GO" id="GO:0009395">
    <property type="term" value="P:phospholipid catabolic process"/>
    <property type="evidence" value="ECO:0007669"/>
    <property type="project" value="UniProtKB-KW"/>
</dbReference>
<feature type="binding site" evidence="6">
    <location>
        <position position="179"/>
    </location>
    <ligand>
        <name>Zn(2+)</name>
        <dbReference type="ChEBI" id="CHEBI:29105"/>
        <label>2</label>
    </ligand>
</feature>
<feature type="binding site" evidence="6">
    <location>
        <position position="180"/>
    </location>
    <ligand>
        <name>Zn(2+)</name>
        <dbReference type="ChEBI" id="CHEBI:29105"/>
        <label>2</label>
    </ligand>
</feature>
<dbReference type="InterPro" id="IPR036866">
    <property type="entry name" value="RibonucZ/Hydroxyglut_hydro"/>
</dbReference>
<dbReference type="Pfam" id="PF12706">
    <property type="entry name" value="Lactamase_B_2"/>
    <property type="match status" value="1"/>
</dbReference>
<feature type="chain" id="PRO_5022063390" description="N-acetylphosphatidylethanolamine-hydrolyzing phospholipase D" evidence="7">
    <location>
        <begin position="29"/>
        <end position="379"/>
    </location>
</feature>
<accession>A0A553N6J1</accession>
<keyword evidence="6" id="KW-0479">Metal-binding</keyword>
<comment type="catalytic activity">
    <reaction evidence="4">
        <text>N-(5Z,8Z,11Z,14Z-eicosatetraenoyl)-1,2-di-(9Z-octadecenoyl)-sn-glycero-3-phosphoethanolamine + H2O = N-(5Z,8Z,11Z,14Z-eicosatetraenoyl)-ethanolamine + 1,2-di-(9Z-octadecenoyl)-sn-glycero-3-phosphate + H(+)</text>
        <dbReference type="Rhea" id="RHEA:45528"/>
        <dbReference type="ChEBI" id="CHEBI:2700"/>
        <dbReference type="ChEBI" id="CHEBI:15377"/>
        <dbReference type="ChEBI" id="CHEBI:15378"/>
        <dbReference type="ChEBI" id="CHEBI:74546"/>
        <dbReference type="ChEBI" id="CHEBI:85277"/>
    </reaction>
    <physiologicalReaction direction="left-to-right" evidence="4">
        <dbReference type="Rhea" id="RHEA:45529"/>
    </physiologicalReaction>
</comment>
<dbReference type="GO" id="GO:0070292">
    <property type="term" value="P:N-acylphosphatidylethanolamine metabolic process"/>
    <property type="evidence" value="ECO:0007669"/>
    <property type="project" value="TreeGrafter"/>
</dbReference>
<dbReference type="Gene3D" id="3.60.15.10">
    <property type="entry name" value="Ribonuclease Z/Hydroxyacylglutathione hydrolase-like"/>
    <property type="match status" value="1"/>
</dbReference>
<name>A0A553N6J1_TIGCA</name>
<feature type="binding site" evidence="6">
    <location>
        <position position="276"/>
    </location>
    <ligand>
        <name>Zn(2+)</name>
        <dbReference type="ChEBI" id="CHEBI:29105"/>
        <label>2</label>
    </ligand>
</feature>
<feature type="signal peptide" evidence="7">
    <location>
        <begin position="1"/>
        <end position="28"/>
    </location>
</feature>
<keyword evidence="7" id="KW-0732">Signal</keyword>
<keyword evidence="10" id="KW-1185">Reference proteome</keyword>
<evidence type="ECO:0000256" key="2">
    <source>
        <dbReference type="ARBA" id="ARBA00012279"/>
    </source>
</evidence>
<feature type="binding site" evidence="6">
    <location>
        <position position="175"/>
    </location>
    <ligand>
        <name>Zn(2+)</name>
        <dbReference type="ChEBI" id="CHEBI:29105"/>
        <label>1</label>
    </ligand>
</feature>
<evidence type="ECO:0000313" key="9">
    <source>
        <dbReference type="EMBL" id="TRY61059.1"/>
    </source>
</evidence>
<keyword evidence="3" id="KW-0443">Lipid metabolism</keyword>
<evidence type="ECO:0000259" key="8">
    <source>
        <dbReference type="Pfam" id="PF12706"/>
    </source>
</evidence>
<dbReference type="InterPro" id="IPR024884">
    <property type="entry name" value="NAPE-PLD"/>
</dbReference>
<keyword evidence="3" id="KW-0595">Phospholipid degradation</keyword>
<evidence type="ECO:0000256" key="4">
    <source>
        <dbReference type="ARBA" id="ARBA00048025"/>
    </source>
</evidence>
<gene>
    <name evidence="9" type="ORF">TCAL_13888</name>
</gene>
<keyword evidence="6" id="KW-0862">Zinc</keyword>
<feature type="binding site" evidence="6">
    <location>
        <position position="276"/>
    </location>
    <ligand>
        <name>Zn(2+)</name>
        <dbReference type="ChEBI" id="CHEBI:29105"/>
        <label>1</label>
    </ligand>
</feature>
<dbReference type="EC" id="3.1.4.54" evidence="2"/>
<feature type="binding site" evidence="6">
    <location>
        <position position="335"/>
    </location>
    <ligand>
        <name>Zn(2+)</name>
        <dbReference type="ChEBI" id="CHEBI:29105"/>
        <label>2</label>
    </ligand>
</feature>
<protein>
    <recommendedName>
        <fullName evidence="2">N-acetylphosphatidylethanolamine-hydrolyzing phospholipase D</fullName>
        <ecNumber evidence="2">3.1.4.54</ecNumber>
    </recommendedName>
</protein>
<keyword evidence="3" id="KW-1208">Phospholipid metabolism</keyword>
<comment type="cofactor">
    <cofactor evidence="6">
        <name>Zn(2+)</name>
        <dbReference type="ChEBI" id="CHEBI:29105"/>
    </cofactor>
    <text evidence="6">Binds 2 zinc divalent cations per subunit.</text>
</comment>
<evidence type="ECO:0000313" key="10">
    <source>
        <dbReference type="Proteomes" id="UP000318571"/>
    </source>
</evidence>
<dbReference type="GO" id="GO:0070291">
    <property type="term" value="P:N-acylethanolamine metabolic process"/>
    <property type="evidence" value="ECO:0007669"/>
    <property type="project" value="TreeGrafter"/>
</dbReference>
<feature type="binding site" evidence="5">
    <location>
        <position position="178"/>
    </location>
    <ligand>
        <name>an N-acyl-1,2-diacyl-sn-glycero-3-phosphoethanolamine</name>
        <dbReference type="ChEBI" id="CHEBI:62537"/>
    </ligand>
</feature>
<feature type="binding site" evidence="6">
    <location>
        <position position="177"/>
    </location>
    <ligand>
        <name>Zn(2+)</name>
        <dbReference type="ChEBI" id="CHEBI:29105"/>
        <label>1</label>
    </ligand>
</feature>